<dbReference type="HOGENOM" id="CLU_2650316_0_0_5"/>
<dbReference type="KEGG" id="mno:Mnod_8764"/>
<evidence type="ECO:0000313" key="2">
    <source>
        <dbReference type="Proteomes" id="UP000008207"/>
    </source>
</evidence>
<protein>
    <submittedName>
        <fullName evidence="1">Uncharacterized protein</fullName>
    </submittedName>
</protein>
<keyword evidence="1" id="KW-0614">Plasmid</keyword>
<name>B8IXT5_METNO</name>
<dbReference type="Proteomes" id="UP000008207">
    <property type="component" value="Plasmid pMNOD03"/>
</dbReference>
<dbReference type="AlphaFoldDB" id="B8IXT5"/>
<organism evidence="1 2">
    <name type="scientific">Methylobacterium nodulans (strain LMG 21967 / CNCM I-2342 / ORS 2060)</name>
    <dbReference type="NCBI Taxonomy" id="460265"/>
    <lineage>
        <taxon>Bacteria</taxon>
        <taxon>Pseudomonadati</taxon>
        <taxon>Pseudomonadota</taxon>
        <taxon>Alphaproteobacteria</taxon>
        <taxon>Hyphomicrobiales</taxon>
        <taxon>Methylobacteriaceae</taxon>
        <taxon>Methylobacterium</taxon>
    </lineage>
</organism>
<proteinExistence type="predicted"/>
<evidence type="ECO:0000313" key="1">
    <source>
        <dbReference type="EMBL" id="ACL63225.1"/>
    </source>
</evidence>
<dbReference type="EMBL" id="CP001352">
    <property type="protein sequence ID" value="ACL63225.1"/>
    <property type="molecule type" value="Genomic_DNA"/>
</dbReference>
<sequence length="76" mass="8460">MVLMGPPSWRTGATGRLSASVGCREGWQIVRPEPPLHRLALEAVLRRAVGRAGDLDALHEPDFLQDAQGYERRLRV</sequence>
<keyword evidence="2" id="KW-1185">Reference proteome</keyword>
<gene>
    <name evidence="1" type="ordered locus">Mnod_8764</name>
</gene>
<geneLocation type="plasmid" evidence="1 2">
    <name>pMNOD03</name>
</geneLocation>
<accession>B8IXT5</accession>
<reference evidence="2" key="1">
    <citation type="submission" date="2009-01" db="EMBL/GenBank/DDBJ databases">
        <title>Complete sequence of plasmid 3 of Methylobacterium nodulans ORS 2060.</title>
        <authorList>
            <consortium name="US DOE Joint Genome Institute"/>
            <person name="Lucas S."/>
            <person name="Copeland A."/>
            <person name="Lapidus A."/>
            <person name="Glavina del Rio T."/>
            <person name="Dalin E."/>
            <person name="Tice H."/>
            <person name="Bruce D."/>
            <person name="Goodwin L."/>
            <person name="Pitluck S."/>
            <person name="Sims D."/>
            <person name="Brettin T."/>
            <person name="Detter J.C."/>
            <person name="Han C."/>
            <person name="Larimer F."/>
            <person name="Land M."/>
            <person name="Hauser L."/>
            <person name="Kyrpides N."/>
            <person name="Ivanova N."/>
            <person name="Marx C.J."/>
            <person name="Richardson P."/>
        </authorList>
    </citation>
    <scope>NUCLEOTIDE SEQUENCE [LARGE SCALE GENOMIC DNA]</scope>
    <source>
        <strain evidence="2">LMG 21967 / CNCM I-2342 / ORS 2060</strain>
        <plasmid evidence="2">Plasmid pMNOD03</plasmid>
    </source>
</reference>